<dbReference type="SMART" id="SM01130">
    <property type="entry name" value="DHDPS"/>
    <property type="match status" value="1"/>
</dbReference>
<dbReference type="EC" id="4.3.3.7" evidence="4 12"/>
<proteinExistence type="inferred from homology"/>
<organism evidence="16 17">
    <name type="scientific">Aquirhabdus parva</name>
    <dbReference type="NCBI Taxonomy" id="2283318"/>
    <lineage>
        <taxon>Bacteria</taxon>
        <taxon>Pseudomonadati</taxon>
        <taxon>Pseudomonadota</taxon>
        <taxon>Gammaproteobacteria</taxon>
        <taxon>Moraxellales</taxon>
        <taxon>Moraxellaceae</taxon>
        <taxon>Aquirhabdus</taxon>
    </lineage>
</organism>
<dbReference type="GO" id="GO:0009089">
    <property type="term" value="P:lysine biosynthetic process via diaminopimelate"/>
    <property type="evidence" value="ECO:0007669"/>
    <property type="project" value="UniProtKB-UniRule"/>
</dbReference>
<dbReference type="PANTHER" id="PTHR12128">
    <property type="entry name" value="DIHYDRODIPICOLINATE SYNTHASE"/>
    <property type="match status" value="1"/>
</dbReference>
<dbReference type="RefSeq" id="WP_114898020.1">
    <property type="nucleotide sequence ID" value="NZ_CP031222.1"/>
</dbReference>
<dbReference type="GO" id="GO:0008840">
    <property type="term" value="F:4-hydroxy-tetrahydrodipicolinate synthase activity"/>
    <property type="evidence" value="ECO:0007669"/>
    <property type="project" value="UniProtKB-UniRule"/>
</dbReference>
<keyword evidence="7 12" id="KW-0220">Diaminopimelate biosynthesis</keyword>
<evidence type="ECO:0000256" key="9">
    <source>
        <dbReference type="ARBA" id="ARBA00023239"/>
    </source>
</evidence>
<evidence type="ECO:0000313" key="17">
    <source>
        <dbReference type="Proteomes" id="UP000253940"/>
    </source>
</evidence>
<reference evidence="16 17" key="1">
    <citation type="submission" date="2018-07" db="EMBL/GenBank/DDBJ databases">
        <title>Genome sequencing of Moraxellaceae gen. HYN0046.</title>
        <authorList>
            <person name="Kim M."/>
            <person name="Yi H."/>
        </authorList>
    </citation>
    <scope>NUCLEOTIDE SEQUENCE [LARGE SCALE GENOMIC DNA]</scope>
    <source>
        <strain evidence="16 17">HYN0046</strain>
    </source>
</reference>
<evidence type="ECO:0000256" key="12">
    <source>
        <dbReference type="HAMAP-Rule" id="MF_00418"/>
    </source>
</evidence>
<dbReference type="Gene3D" id="3.20.20.70">
    <property type="entry name" value="Aldolase class I"/>
    <property type="match status" value="1"/>
</dbReference>
<dbReference type="PROSITE" id="PS00666">
    <property type="entry name" value="DHDPS_2"/>
    <property type="match status" value="1"/>
</dbReference>
<accession>A0A345P3Q1</accession>
<comment type="subcellular location">
    <subcellularLocation>
        <location evidence="12">Cytoplasm</location>
    </subcellularLocation>
</comment>
<dbReference type="EMBL" id="CP031222">
    <property type="protein sequence ID" value="AXI01910.1"/>
    <property type="molecule type" value="Genomic_DNA"/>
</dbReference>
<evidence type="ECO:0000256" key="2">
    <source>
        <dbReference type="ARBA" id="ARBA00005120"/>
    </source>
</evidence>
<evidence type="ECO:0000256" key="10">
    <source>
        <dbReference type="ARBA" id="ARBA00023270"/>
    </source>
</evidence>
<dbReference type="UniPathway" id="UPA00034">
    <property type="reaction ID" value="UER00017"/>
</dbReference>
<dbReference type="CDD" id="cd00950">
    <property type="entry name" value="DHDPS"/>
    <property type="match status" value="1"/>
</dbReference>
<dbReference type="NCBIfam" id="TIGR00674">
    <property type="entry name" value="dapA"/>
    <property type="match status" value="1"/>
</dbReference>
<evidence type="ECO:0000256" key="4">
    <source>
        <dbReference type="ARBA" id="ARBA00012086"/>
    </source>
</evidence>
<comment type="function">
    <text evidence="1 12">Catalyzes the condensation of (S)-aspartate-beta-semialdehyde [(S)-ASA] and pyruvate to 4-hydroxy-tetrahydrodipicolinate (HTPA).</text>
</comment>
<dbReference type="AlphaFoldDB" id="A0A345P3Q1"/>
<dbReference type="InterPro" id="IPR002220">
    <property type="entry name" value="DapA-like"/>
</dbReference>
<dbReference type="GO" id="GO:0005829">
    <property type="term" value="C:cytosol"/>
    <property type="evidence" value="ECO:0007669"/>
    <property type="project" value="TreeGrafter"/>
</dbReference>
<feature type="site" description="Part of a proton relay during catalysis" evidence="12">
    <location>
        <position position="51"/>
    </location>
</feature>
<keyword evidence="9 12" id="KW-0456">Lyase</keyword>
<keyword evidence="8 12" id="KW-0457">Lysine biosynthesis</keyword>
<keyword evidence="17" id="KW-1185">Reference proteome</keyword>
<gene>
    <name evidence="12 16" type="primary">dapA</name>
    <name evidence="16" type="ORF">HYN46_02860</name>
</gene>
<evidence type="ECO:0000256" key="8">
    <source>
        <dbReference type="ARBA" id="ARBA00023154"/>
    </source>
</evidence>
<dbReference type="InterPro" id="IPR020625">
    <property type="entry name" value="Schiff_base-form_aldolases_AS"/>
</dbReference>
<evidence type="ECO:0000256" key="15">
    <source>
        <dbReference type="PIRSR" id="PIRSR001365-2"/>
    </source>
</evidence>
<comment type="subunit">
    <text evidence="12">Homotetramer; dimer of dimers.</text>
</comment>
<dbReference type="InterPro" id="IPR005263">
    <property type="entry name" value="DapA"/>
</dbReference>
<comment type="caution">
    <text evidence="12">Was originally thought to be a dihydrodipicolinate synthase (DHDPS), catalyzing the condensation of (S)-aspartate-beta-semialdehyde [(S)-ASA] and pyruvate to dihydrodipicolinate (DHDP). However, it was shown in E.coli that the product of the enzymatic reaction is not dihydrodipicolinate but in fact (4S)-4-hydroxy-2,3,4,5-tetrahydro-(2S)-dipicolinic acid (HTPA), and that the consecutive dehydration reaction leading to DHDP is not spontaneous but catalyzed by DapB.</text>
</comment>
<keyword evidence="10 12" id="KW-0704">Schiff base</keyword>
<dbReference type="InterPro" id="IPR013785">
    <property type="entry name" value="Aldolase_TIM"/>
</dbReference>
<dbReference type="SUPFAM" id="SSF51569">
    <property type="entry name" value="Aldolase"/>
    <property type="match status" value="1"/>
</dbReference>
<comment type="similarity">
    <text evidence="3 12 13">Belongs to the DapA family.</text>
</comment>
<feature type="binding site" evidence="12 15">
    <location>
        <position position="52"/>
    </location>
    <ligand>
        <name>pyruvate</name>
        <dbReference type="ChEBI" id="CHEBI:15361"/>
    </ligand>
</feature>
<feature type="binding site" evidence="12 15">
    <location>
        <position position="210"/>
    </location>
    <ligand>
        <name>pyruvate</name>
        <dbReference type="ChEBI" id="CHEBI:15361"/>
    </ligand>
</feature>
<evidence type="ECO:0000256" key="1">
    <source>
        <dbReference type="ARBA" id="ARBA00003294"/>
    </source>
</evidence>
<keyword evidence="5 12" id="KW-0963">Cytoplasm</keyword>
<feature type="active site" description="Schiff-base intermediate with substrate" evidence="12 14">
    <location>
        <position position="169"/>
    </location>
</feature>
<evidence type="ECO:0000256" key="14">
    <source>
        <dbReference type="PIRSR" id="PIRSR001365-1"/>
    </source>
</evidence>
<dbReference type="PANTHER" id="PTHR12128:SF66">
    <property type="entry name" value="4-HYDROXY-2-OXOGLUTARATE ALDOLASE, MITOCHONDRIAL"/>
    <property type="match status" value="1"/>
</dbReference>
<comment type="pathway">
    <text evidence="2 12">Amino-acid biosynthesis; L-lysine biosynthesis via DAP pathway; (S)-tetrahydrodipicolinate from L-aspartate: step 3/4.</text>
</comment>
<evidence type="ECO:0000256" key="7">
    <source>
        <dbReference type="ARBA" id="ARBA00022915"/>
    </source>
</evidence>
<evidence type="ECO:0000256" key="13">
    <source>
        <dbReference type="PIRNR" id="PIRNR001365"/>
    </source>
</evidence>
<evidence type="ECO:0000256" key="6">
    <source>
        <dbReference type="ARBA" id="ARBA00022605"/>
    </source>
</evidence>
<evidence type="ECO:0000256" key="11">
    <source>
        <dbReference type="ARBA" id="ARBA00047836"/>
    </source>
</evidence>
<dbReference type="HAMAP" id="MF_00418">
    <property type="entry name" value="DapA"/>
    <property type="match status" value="1"/>
</dbReference>
<feature type="site" description="Part of a proton relay during catalysis" evidence="12">
    <location>
        <position position="115"/>
    </location>
</feature>
<evidence type="ECO:0000256" key="5">
    <source>
        <dbReference type="ARBA" id="ARBA00022490"/>
    </source>
</evidence>
<feature type="active site" description="Proton donor/acceptor" evidence="12 14">
    <location>
        <position position="141"/>
    </location>
</feature>
<dbReference type="GO" id="GO:0019877">
    <property type="term" value="P:diaminopimelate biosynthetic process"/>
    <property type="evidence" value="ECO:0007669"/>
    <property type="project" value="UniProtKB-UniRule"/>
</dbReference>
<evidence type="ECO:0000313" key="16">
    <source>
        <dbReference type="EMBL" id="AXI01910.1"/>
    </source>
</evidence>
<comment type="catalytic activity">
    <reaction evidence="11 12">
        <text>L-aspartate 4-semialdehyde + pyruvate = (2S,4S)-4-hydroxy-2,3,4,5-tetrahydrodipicolinate + H2O + H(+)</text>
        <dbReference type="Rhea" id="RHEA:34171"/>
        <dbReference type="ChEBI" id="CHEBI:15361"/>
        <dbReference type="ChEBI" id="CHEBI:15377"/>
        <dbReference type="ChEBI" id="CHEBI:15378"/>
        <dbReference type="ChEBI" id="CHEBI:67139"/>
        <dbReference type="ChEBI" id="CHEBI:537519"/>
        <dbReference type="EC" id="4.3.3.7"/>
    </reaction>
</comment>
<dbReference type="KEGG" id="mbah:HYN46_02860"/>
<sequence>MTALINRFQGIWIPLVTPFHGQDNRLDLEAVKKLVIHLINQGIDGLIVGATTGESATLTHAEHNELLKVVLDTVKDQVPVMVGISGSDTVEVAKNIKHYSNHFEISGFLMSAPAYVRPSQQGIIHHFEAAAAATDLPIAIYNIPYRTGVNIELATLQHLSRNPQFVAVKESGNGDISQLNDQISHTSLNILSGEDSIIFVCSCLGGQGAISAAAHIRPDLYKKMHELIGEGNLVKARQINDALQPFIHLLFSEPNPAPVKAALSIMGLIQDNVRLPMTVASPELKAKLDVALAKILAFNID</sequence>
<dbReference type="Proteomes" id="UP000253940">
    <property type="component" value="Chromosome"/>
</dbReference>
<name>A0A345P3Q1_9GAMM</name>
<dbReference type="OrthoDB" id="9782828at2"/>
<evidence type="ECO:0000256" key="3">
    <source>
        <dbReference type="ARBA" id="ARBA00007592"/>
    </source>
</evidence>
<dbReference type="Pfam" id="PF00701">
    <property type="entry name" value="DHDPS"/>
    <property type="match status" value="1"/>
</dbReference>
<keyword evidence="6 12" id="KW-0028">Amino-acid biosynthesis</keyword>
<dbReference type="PIRSF" id="PIRSF001365">
    <property type="entry name" value="DHDPS"/>
    <property type="match status" value="1"/>
</dbReference>
<dbReference type="PRINTS" id="PR00146">
    <property type="entry name" value="DHPICSNTHASE"/>
</dbReference>
<protein>
    <recommendedName>
        <fullName evidence="4 12">4-hydroxy-tetrahydrodipicolinate synthase</fullName>
        <shortName evidence="12">HTPA synthase</shortName>
        <ecNumber evidence="4 12">4.3.3.7</ecNumber>
    </recommendedName>
</protein>